<dbReference type="PANTHER" id="PTHR11903">
    <property type="entry name" value="PROSTAGLANDIN G/H SYNTHASE"/>
    <property type="match status" value="1"/>
</dbReference>
<dbReference type="RefSeq" id="WP_310344772.1">
    <property type="nucleotide sequence ID" value="NZ_JAVDXQ010000003.1"/>
</dbReference>
<proteinExistence type="predicted"/>
<evidence type="ECO:0000256" key="6">
    <source>
        <dbReference type="SAM" id="SignalP"/>
    </source>
</evidence>
<dbReference type="EMBL" id="JAVDXQ010000003">
    <property type="protein sequence ID" value="MDR7297021.1"/>
    <property type="molecule type" value="Genomic_DNA"/>
</dbReference>
<protein>
    <recommendedName>
        <fullName evidence="9">Oxygenase</fullName>
    </recommendedName>
</protein>
<dbReference type="PANTHER" id="PTHR11903:SF11">
    <property type="entry name" value="ALPHA-DIOXYGENASE 1"/>
    <property type="match status" value="1"/>
</dbReference>
<keyword evidence="2" id="KW-0611">Plant defense</keyword>
<evidence type="ECO:0000313" key="7">
    <source>
        <dbReference type="EMBL" id="MDR7297021.1"/>
    </source>
</evidence>
<comment type="caution">
    <text evidence="7">The sequence shown here is derived from an EMBL/GenBank/DDBJ whole genome shotgun (WGS) entry which is preliminary data.</text>
</comment>
<dbReference type="PROSITE" id="PS50292">
    <property type="entry name" value="PEROXIDASE_3"/>
    <property type="match status" value="1"/>
</dbReference>
<dbReference type="Proteomes" id="UP001180536">
    <property type="component" value="Unassembled WGS sequence"/>
</dbReference>
<name>A0ABU1ZBG8_9BURK</name>
<evidence type="ECO:0008006" key="9">
    <source>
        <dbReference type="Google" id="ProtNLM"/>
    </source>
</evidence>
<gene>
    <name evidence="7" type="ORF">J2X16_002368</name>
</gene>
<feature type="signal peptide" evidence="6">
    <location>
        <begin position="1"/>
        <end position="25"/>
    </location>
</feature>
<keyword evidence="3" id="KW-0223">Dioxygenase</keyword>
<dbReference type="InterPro" id="IPR010255">
    <property type="entry name" value="Haem_peroxidase_sf"/>
</dbReference>
<sequence length="947" mass="104031">MTRCLTWLLAPLLLLAGCISTTPQASLDDTGNCTAMVVGGFRKVADERSERFNGKVGEQVARCRGGDRAAAFRTTPYVDWSNYWATGDATSLLPGTSGVGSHLGANGRGVDGALLDLEYQRMELIKFNLFDNAGSFADYALGRDGVPGTALKTWPSMRLDAGSPFHAAVGGDGPQLCQGELIRWRQLDGICNDLRNPWMGATGTLFARNVQFEATYPDSSGDPLARNRHGDRLSLLQPDPQLISRKLFTRAQSDPAECRDGQGLPGAAVDANCDYQKAPFFNVLAAFWIQFMTHDWFSHMEEGHNGPQWMAVGCAGDAAKLGCRPGDRIDASFVADSSVPPRYTAADGTKPLARAFRTHANKVTAWWDASQIYGYDATSRLRVKRDPADAARLLMHPGTRPGAGEALGQLPVFGPGDPINPQWAGQGTAAQADNWSIGVGFYHTIFSREHNAFVAEFRRRAAAAPDEDSGLRDPAQPTAVVRYRDVSPDVLFEVARLVVAAEIAKIHTIEWTPQLLYDEPLNLAMNANWGGLFDGHRWVENALEAVVVQNFGKSADAKKAGQWYSALASGPGIFGLGARVYTSDRFFARHDATKDDIWDLANPDHVNGGVNHFGSPFNFPEEFVSVYRLHSLVPDLIELRHWDADPNRIAAKVPVIETFRAKATGALANEGAADWALSMGRQRLGLLTLGNSPAFLQNLPLPRLQSSTGKIDVAALDLIRDREHGVPRFNEFRRQYGLRQLTSFDDFIDARLPADSPERARQVQVIADLRSIYGQHKCDASKVITAAQKNLDGSPINDCLGKPDGSLVDNIEDVDTVVGWLAEFTRPHGYAISETQFQVFILNASRRLFSDRFFTSSFRPEFYGKLGVEWVSHNGPTGKQFEPRESNGHRVEVSPFKRVLLRTVPELSAELAGVVNAFDPWARDRGEYYGLGWTPRKGAESDPAFRP</sequence>
<dbReference type="InterPro" id="IPR050783">
    <property type="entry name" value="Oxylipin_biosynth_metab"/>
</dbReference>
<reference evidence="7 8" key="1">
    <citation type="submission" date="2023-07" db="EMBL/GenBank/DDBJ databases">
        <title>Sorghum-associated microbial communities from plants grown in Nebraska, USA.</title>
        <authorList>
            <person name="Schachtman D."/>
        </authorList>
    </citation>
    <scope>NUCLEOTIDE SEQUENCE [LARGE SCALE GENOMIC DNA]</scope>
    <source>
        <strain evidence="7 8">BE310</strain>
    </source>
</reference>
<dbReference type="SUPFAM" id="SSF48113">
    <property type="entry name" value="Heme-dependent peroxidases"/>
    <property type="match status" value="1"/>
</dbReference>
<accession>A0ABU1ZBG8</accession>
<evidence type="ECO:0000256" key="5">
    <source>
        <dbReference type="ARBA" id="ARBA00023004"/>
    </source>
</evidence>
<evidence type="ECO:0000256" key="3">
    <source>
        <dbReference type="ARBA" id="ARBA00022964"/>
    </source>
</evidence>
<dbReference type="InterPro" id="IPR019791">
    <property type="entry name" value="Haem_peroxidase_animal"/>
</dbReference>
<feature type="chain" id="PRO_5046393449" description="Oxygenase" evidence="6">
    <location>
        <begin position="26"/>
        <end position="947"/>
    </location>
</feature>
<organism evidence="7 8">
    <name type="scientific">Pelomonas aquatica</name>
    <dbReference type="NCBI Taxonomy" id="431058"/>
    <lineage>
        <taxon>Bacteria</taxon>
        <taxon>Pseudomonadati</taxon>
        <taxon>Pseudomonadota</taxon>
        <taxon>Betaproteobacteria</taxon>
        <taxon>Burkholderiales</taxon>
        <taxon>Sphaerotilaceae</taxon>
        <taxon>Roseateles</taxon>
    </lineage>
</organism>
<dbReference type="InterPro" id="IPR037120">
    <property type="entry name" value="Haem_peroxidase_sf_animal"/>
</dbReference>
<dbReference type="Pfam" id="PF03098">
    <property type="entry name" value="An_peroxidase"/>
    <property type="match status" value="3"/>
</dbReference>
<evidence type="ECO:0000313" key="8">
    <source>
        <dbReference type="Proteomes" id="UP001180536"/>
    </source>
</evidence>
<keyword evidence="8" id="KW-1185">Reference proteome</keyword>
<evidence type="ECO:0000256" key="4">
    <source>
        <dbReference type="ARBA" id="ARBA00023002"/>
    </source>
</evidence>
<keyword evidence="4" id="KW-0560">Oxidoreductase</keyword>
<evidence type="ECO:0000256" key="2">
    <source>
        <dbReference type="ARBA" id="ARBA00022821"/>
    </source>
</evidence>
<keyword evidence="5" id="KW-0408">Iron</keyword>
<dbReference type="Gene3D" id="1.10.640.10">
    <property type="entry name" value="Haem peroxidase domain superfamily, animal type"/>
    <property type="match status" value="1"/>
</dbReference>
<keyword evidence="6" id="KW-0732">Signal</keyword>
<evidence type="ECO:0000256" key="1">
    <source>
        <dbReference type="ARBA" id="ARBA00022723"/>
    </source>
</evidence>
<keyword evidence="1" id="KW-0479">Metal-binding</keyword>
<dbReference type="PROSITE" id="PS51257">
    <property type="entry name" value="PROKAR_LIPOPROTEIN"/>
    <property type="match status" value="1"/>
</dbReference>